<proteinExistence type="predicted"/>
<reference evidence="2 3" key="2">
    <citation type="journal article" date="2016" name="Genome Announc.">
        <title>Complete Genome Sequence of the Highly Virulent Aeromonas schubertii Strain WL1483, Isolated from Diseased Snakehead Fish (Channa argus) in China.</title>
        <authorList>
            <person name="Liu L."/>
            <person name="Li N."/>
            <person name="Zhang D."/>
            <person name="Fu X."/>
            <person name="Shi C."/>
            <person name="Lin Q."/>
            <person name="Hao G."/>
        </authorList>
    </citation>
    <scope>NUCLEOTIDE SEQUENCE [LARGE SCALE GENOMIC DNA]</scope>
    <source>
        <strain evidence="2 3">WL1483</strain>
    </source>
</reference>
<dbReference type="PANTHER" id="PTHR30212:SF2">
    <property type="entry name" value="PROTEIN YIIM"/>
    <property type="match status" value="1"/>
</dbReference>
<dbReference type="InterPro" id="IPR052353">
    <property type="entry name" value="Benzoxazolinone_Detox_Enz"/>
</dbReference>
<dbReference type="PROSITE" id="PS51340">
    <property type="entry name" value="MOSC"/>
    <property type="match status" value="1"/>
</dbReference>
<feature type="domain" description="MOSC" evidence="1">
    <location>
        <begin position="24"/>
        <end position="166"/>
    </location>
</feature>
<evidence type="ECO:0000313" key="3">
    <source>
        <dbReference type="Proteomes" id="UP000058114"/>
    </source>
</evidence>
<dbReference type="InterPro" id="IPR005302">
    <property type="entry name" value="MoCF_Sase_C"/>
</dbReference>
<evidence type="ECO:0000313" key="2">
    <source>
        <dbReference type="EMBL" id="ALP41212.1"/>
    </source>
</evidence>
<dbReference type="GO" id="GO:0003824">
    <property type="term" value="F:catalytic activity"/>
    <property type="evidence" value="ECO:0007669"/>
    <property type="project" value="InterPro"/>
</dbReference>
<dbReference type="Pfam" id="PF03473">
    <property type="entry name" value="MOSC"/>
    <property type="match status" value="1"/>
</dbReference>
<reference evidence="3" key="1">
    <citation type="submission" date="2015-10" db="EMBL/GenBank/DDBJ databases">
        <title>Complete Genome Sequence of Aeromonas schubertii strain WL1483.</title>
        <authorList>
            <person name="Liu L."/>
        </authorList>
    </citation>
    <scope>NUCLEOTIDE SEQUENCE [LARGE SCALE GENOMIC DNA]</scope>
    <source>
        <strain evidence="3">WL1483</strain>
    </source>
</reference>
<dbReference type="InterPro" id="IPR011037">
    <property type="entry name" value="Pyrv_Knase-like_insert_dom_sf"/>
</dbReference>
<protein>
    <submittedName>
        <fullName evidence="2">Mosc domain-containing protein</fullName>
    </submittedName>
</protein>
<dbReference type="Pfam" id="PF03475">
    <property type="entry name" value="YiiM_3-alpha"/>
    <property type="match status" value="1"/>
</dbReference>
<dbReference type="Proteomes" id="UP000058114">
    <property type="component" value="Chromosome"/>
</dbReference>
<name>A0A0S2SHP4_9GAMM</name>
<dbReference type="PANTHER" id="PTHR30212">
    <property type="entry name" value="PROTEIN YIIM"/>
    <property type="match status" value="1"/>
</dbReference>
<dbReference type="RefSeq" id="WP_060588128.1">
    <property type="nucleotide sequence ID" value="NZ_CP013067.1"/>
</dbReference>
<dbReference type="Gene3D" id="2.40.33.20">
    <property type="entry name" value="PK beta-barrel domain-like"/>
    <property type="match status" value="1"/>
</dbReference>
<organism evidence="2 3">
    <name type="scientific">Aeromonas schubertii</name>
    <dbReference type="NCBI Taxonomy" id="652"/>
    <lineage>
        <taxon>Bacteria</taxon>
        <taxon>Pseudomonadati</taxon>
        <taxon>Pseudomonadota</taxon>
        <taxon>Gammaproteobacteria</taxon>
        <taxon>Aeromonadales</taxon>
        <taxon>Aeromonadaceae</taxon>
        <taxon>Aeromonas</taxon>
    </lineage>
</organism>
<accession>A0A0S2SHP4</accession>
<dbReference type="SUPFAM" id="SSF50800">
    <property type="entry name" value="PK beta-barrel domain-like"/>
    <property type="match status" value="1"/>
</dbReference>
<dbReference type="GO" id="GO:0030170">
    <property type="term" value="F:pyridoxal phosphate binding"/>
    <property type="evidence" value="ECO:0007669"/>
    <property type="project" value="InterPro"/>
</dbReference>
<dbReference type="InterPro" id="IPR005163">
    <property type="entry name" value="Tri_helical_YiiM-like"/>
</dbReference>
<dbReference type="PATRIC" id="fig|652.5.peg.4367"/>
<sequence>MRITLFTGSRAALSPQLDSAIAKRPATASLWCGATGLEGDEQADPRHHGGPERALHHYPADHYAFWRSWQQSLGLADPATPWLPGAFGENLSCTGLTEEGVHIGDLFRLGEALVQVSQPRSPCFKLNLRFGYPDFSLMMQLSGRCGWLLRVVEEGAVAPDAELTLIDRTSTLSVKRCADILFNQALVEADLCLLAEHPTLSPNWRHHASQWLERGEAADWRHRLLGPQGLSG</sequence>
<gene>
    <name evidence="2" type="primary">yiiM</name>
    <name evidence="2" type="ORF">WL1483_1793</name>
</gene>
<dbReference type="GO" id="GO:0030151">
    <property type="term" value="F:molybdenum ion binding"/>
    <property type="evidence" value="ECO:0007669"/>
    <property type="project" value="InterPro"/>
</dbReference>
<dbReference type="EMBL" id="CP013067">
    <property type="protein sequence ID" value="ALP41212.1"/>
    <property type="molecule type" value="Genomic_DNA"/>
</dbReference>
<evidence type="ECO:0000259" key="1">
    <source>
        <dbReference type="PROSITE" id="PS51340"/>
    </source>
</evidence>
<dbReference type="AlphaFoldDB" id="A0A0S2SHP4"/>
<dbReference type="KEGG" id="asr:WL1483_1793"/>